<feature type="binding site" evidence="7">
    <location>
        <position position="132"/>
    </location>
    <ligand>
        <name>Zn(2+)</name>
        <dbReference type="ChEBI" id="CHEBI:29105"/>
        <note>catalytic</note>
    </ligand>
</feature>
<dbReference type="SUPFAM" id="SSF55486">
    <property type="entry name" value="Metalloproteases ('zincins'), catalytic domain"/>
    <property type="match status" value="1"/>
</dbReference>
<evidence type="ECO:0000256" key="3">
    <source>
        <dbReference type="ARBA" id="ARBA00022723"/>
    </source>
</evidence>
<evidence type="ECO:0000313" key="9">
    <source>
        <dbReference type="Proteomes" id="UP001200430"/>
    </source>
</evidence>
<keyword evidence="5 7" id="KW-0378">Hydrolase</keyword>
<accession>A0ABS9EQB2</accession>
<name>A0ABS9EQB2_9BACT</name>
<dbReference type="RefSeq" id="WP_236100079.1">
    <property type="nucleotide sequence ID" value="NZ_JAKGUD010000014.1"/>
</dbReference>
<evidence type="ECO:0000256" key="6">
    <source>
        <dbReference type="ARBA" id="ARBA00022833"/>
    </source>
</evidence>
<proteinExistence type="inferred from homology"/>
<dbReference type="EMBL" id="JAKGUD010000014">
    <property type="protein sequence ID" value="MCF4143378.1"/>
    <property type="molecule type" value="Genomic_DNA"/>
</dbReference>
<dbReference type="NCBIfam" id="TIGR00043">
    <property type="entry name" value="rRNA maturation RNase YbeY"/>
    <property type="match status" value="1"/>
</dbReference>
<evidence type="ECO:0000256" key="1">
    <source>
        <dbReference type="ARBA" id="ARBA00010875"/>
    </source>
</evidence>
<dbReference type="Proteomes" id="UP001200430">
    <property type="component" value="Unassembled WGS sequence"/>
</dbReference>
<reference evidence="8 9" key="1">
    <citation type="submission" date="2022-01" db="EMBL/GenBank/DDBJ databases">
        <title>Dethiosulfovibrio faecalis sp. nov., a novel proteolytic, non-sulfur-reducing bacterium isolated from a marine aquaculture solid waste bioreactor.</title>
        <authorList>
            <person name="Grabowski S."/>
            <person name="Apolinario E."/>
            <person name="Schneider N."/>
            <person name="Marshall C.W."/>
            <person name="Sowers K.R."/>
        </authorList>
    </citation>
    <scope>NUCLEOTIDE SEQUENCE [LARGE SCALE GENOMIC DNA]</scope>
    <source>
        <strain evidence="8 9">DSM 12537</strain>
    </source>
</reference>
<dbReference type="Pfam" id="PF02130">
    <property type="entry name" value="YbeY"/>
    <property type="match status" value="1"/>
</dbReference>
<keyword evidence="7" id="KW-0698">rRNA processing</keyword>
<comment type="function">
    <text evidence="7">Single strand-specific metallo-endoribonuclease involved in late-stage 70S ribosome quality control and in maturation of the 3' terminus of the 16S rRNA.</text>
</comment>
<dbReference type="InterPro" id="IPR023091">
    <property type="entry name" value="MetalPrtase_cat_dom_sf_prd"/>
</dbReference>
<keyword evidence="6 7" id="KW-0862">Zinc</keyword>
<evidence type="ECO:0000256" key="5">
    <source>
        <dbReference type="ARBA" id="ARBA00022801"/>
    </source>
</evidence>
<keyword evidence="7" id="KW-0690">Ribosome biogenesis</keyword>
<keyword evidence="4 7" id="KW-0255">Endonuclease</keyword>
<dbReference type="PANTHER" id="PTHR46986:SF1">
    <property type="entry name" value="ENDORIBONUCLEASE YBEY, CHLOROPLASTIC"/>
    <property type="match status" value="1"/>
</dbReference>
<comment type="similarity">
    <text evidence="1 7">Belongs to the endoribonuclease YbeY family.</text>
</comment>
<comment type="subcellular location">
    <subcellularLocation>
        <location evidence="7">Cytoplasm</location>
    </subcellularLocation>
</comment>
<dbReference type="EC" id="3.1.-.-" evidence="7"/>
<comment type="cofactor">
    <cofactor evidence="7">
        <name>Zn(2+)</name>
        <dbReference type="ChEBI" id="CHEBI:29105"/>
    </cofactor>
    <text evidence="7">Binds 1 zinc ion.</text>
</comment>
<evidence type="ECO:0000313" key="8">
    <source>
        <dbReference type="EMBL" id="MCF4143378.1"/>
    </source>
</evidence>
<evidence type="ECO:0000256" key="4">
    <source>
        <dbReference type="ARBA" id="ARBA00022759"/>
    </source>
</evidence>
<evidence type="ECO:0000256" key="2">
    <source>
        <dbReference type="ARBA" id="ARBA00022722"/>
    </source>
</evidence>
<organism evidence="8 9">
    <name type="scientific">Dethiosulfovibrio marinus</name>
    <dbReference type="NCBI Taxonomy" id="133532"/>
    <lineage>
        <taxon>Bacteria</taxon>
        <taxon>Thermotogati</taxon>
        <taxon>Synergistota</taxon>
        <taxon>Synergistia</taxon>
        <taxon>Synergistales</taxon>
        <taxon>Dethiosulfovibrionaceae</taxon>
        <taxon>Dethiosulfovibrio</taxon>
    </lineage>
</organism>
<dbReference type="PROSITE" id="PS01306">
    <property type="entry name" value="UPF0054"/>
    <property type="match status" value="1"/>
</dbReference>
<protein>
    <recommendedName>
        <fullName evidence="7">Endoribonuclease YbeY</fullName>
        <ecNumber evidence="7">3.1.-.-</ecNumber>
    </recommendedName>
</protein>
<keyword evidence="7" id="KW-0963">Cytoplasm</keyword>
<feature type="binding site" evidence="7">
    <location>
        <position position="138"/>
    </location>
    <ligand>
        <name>Zn(2+)</name>
        <dbReference type="ChEBI" id="CHEBI:29105"/>
        <note>catalytic</note>
    </ligand>
</feature>
<sequence length="166" mass="19006">MKLEIGISNDEGDPRPSAILDEEVLSLCISQLFDEVWPQWRMRDSVSVSIATVDEETIRQLNNSYRGCDSPTDVLSFPQWEEDGAFSPPEEWAELPLGDVVICSSVVNRNAEERNESYDREMALMVFHSVLHLLGWDHDTQEKEAAMWSLQEKYRDIAMKKLGQEG</sequence>
<dbReference type="HAMAP" id="MF_00009">
    <property type="entry name" value="Endoribonucl_YbeY"/>
    <property type="match status" value="1"/>
</dbReference>
<dbReference type="InterPro" id="IPR002036">
    <property type="entry name" value="YbeY"/>
</dbReference>
<evidence type="ECO:0000256" key="7">
    <source>
        <dbReference type="HAMAP-Rule" id="MF_00009"/>
    </source>
</evidence>
<dbReference type="Gene3D" id="3.40.390.30">
    <property type="entry name" value="Metalloproteases ('zincins'), catalytic domain"/>
    <property type="match status" value="1"/>
</dbReference>
<keyword evidence="3 7" id="KW-0479">Metal-binding</keyword>
<dbReference type="PANTHER" id="PTHR46986">
    <property type="entry name" value="ENDORIBONUCLEASE YBEY, CHLOROPLASTIC"/>
    <property type="match status" value="1"/>
</dbReference>
<dbReference type="InterPro" id="IPR020549">
    <property type="entry name" value="YbeY_CS"/>
</dbReference>
<gene>
    <name evidence="7 8" type="primary">ybeY</name>
    <name evidence="8" type="ORF">L2W38_11200</name>
</gene>
<comment type="caution">
    <text evidence="8">The sequence shown here is derived from an EMBL/GenBank/DDBJ whole genome shotgun (WGS) entry which is preliminary data.</text>
</comment>
<feature type="binding site" evidence="7">
    <location>
        <position position="128"/>
    </location>
    <ligand>
        <name>Zn(2+)</name>
        <dbReference type="ChEBI" id="CHEBI:29105"/>
        <note>catalytic</note>
    </ligand>
</feature>
<keyword evidence="9" id="KW-1185">Reference proteome</keyword>
<keyword evidence="2 7" id="KW-0540">Nuclease</keyword>